<keyword evidence="1" id="KW-0560">Oxidoreductase</keyword>
<evidence type="ECO:0000313" key="3">
    <source>
        <dbReference type="EMBL" id="SDD71493.1"/>
    </source>
</evidence>
<dbReference type="Proteomes" id="UP000198908">
    <property type="component" value="Unassembled WGS sequence"/>
</dbReference>
<reference evidence="4" key="1">
    <citation type="submission" date="2016-09" db="EMBL/GenBank/DDBJ databases">
        <authorList>
            <person name="Varghese N."/>
            <person name="Submissions S."/>
        </authorList>
    </citation>
    <scope>NUCLEOTIDE SEQUENCE [LARGE SCALE GENOMIC DNA]</scope>
    <source>
        <strain evidence="4">TNe-862</strain>
    </source>
</reference>
<dbReference type="Gene3D" id="2.40.110.10">
    <property type="entry name" value="Butyryl-CoA Dehydrogenase, subunit A, domain 2"/>
    <property type="match status" value="1"/>
</dbReference>
<evidence type="ECO:0000259" key="2">
    <source>
        <dbReference type="Pfam" id="PF08028"/>
    </source>
</evidence>
<dbReference type="Gene3D" id="1.10.540.10">
    <property type="entry name" value="Acyl-CoA dehydrogenase/oxidase, N-terminal domain"/>
    <property type="match status" value="1"/>
</dbReference>
<proteinExistence type="predicted"/>
<gene>
    <name evidence="3" type="ORF">SAMN05421548_12431</name>
</gene>
<dbReference type="EMBL" id="FMYQ01000024">
    <property type="protein sequence ID" value="SDD71493.1"/>
    <property type="molecule type" value="Genomic_DNA"/>
</dbReference>
<dbReference type="InterPro" id="IPR013107">
    <property type="entry name" value="Acyl-CoA_DH_C"/>
</dbReference>
<feature type="domain" description="Acyl-CoA dehydrogenase C-terminal" evidence="2">
    <location>
        <begin position="252"/>
        <end position="379"/>
    </location>
</feature>
<dbReference type="OrthoDB" id="7316074at2"/>
<evidence type="ECO:0000256" key="1">
    <source>
        <dbReference type="ARBA" id="ARBA00023002"/>
    </source>
</evidence>
<sequence>MDAVIETQPFTVADGEAYRQRALKAGVEFLKAVDAILPVLRAGREQSERDGRVPDASVEAMIEAGVFRSFTPLQYGGLELSPADFFDGLMRIAQCDSSAAWIAGQITCHALEIAAMDPQLHEDFWGTYGPDARASSSYAPLGKTEPAEGGYILDGKWTFSSGVDFAHFVMLGGGERNFMVPIGDLTIDHSSWDVQGLRGTGSKAVIADKVFVPNHRIHVLADVINDNNAGYEVLNTPLYRGVSWMTVFFSTAANTVIGTALEGVSLFKEQSRNRLTKMGTGARLTDNPFLHLKFADALTRVNDIRNRTLNSWRHVFDQACNGTPVSHVDRLRVRYESADAFAVCFDALHDIWPLVGAVASLSTNPMQLIFRNLMAARVHGTGGKEFAAGLYSRALMGLPAPEFKVQDFATANYWR</sequence>
<name>A0A1G6X0R0_9BURK</name>
<dbReference type="GO" id="GO:0050660">
    <property type="term" value="F:flavin adenine dinucleotide binding"/>
    <property type="evidence" value="ECO:0007669"/>
    <property type="project" value="InterPro"/>
</dbReference>
<dbReference type="PIRSF" id="PIRSF016578">
    <property type="entry name" value="HsaA"/>
    <property type="match status" value="1"/>
</dbReference>
<organism evidence="3 4">
    <name type="scientific">Paraburkholderia lycopersici</name>
    <dbReference type="NCBI Taxonomy" id="416944"/>
    <lineage>
        <taxon>Bacteria</taxon>
        <taxon>Pseudomonadati</taxon>
        <taxon>Pseudomonadota</taxon>
        <taxon>Betaproteobacteria</taxon>
        <taxon>Burkholderiales</taxon>
        <taxon>Burkholderiaceae</taxon>
        <taxon>Paraburkholderia</taxon>
    </lineage>
</organism>
<evidence type="ECO:0000313" key="4">
    <source>
        <dbReference type="Proteomes" id="UP000198908"/>
    </source>
</evidence>
<dbReference type="RefSeq" id="WP_092001731.1">
    <property type="nucleotide sequence ID" value="NZ_FMYQ01000024.1"/>
</dbReference>
<dbReference type="SUPFAM" id="SSF56645">
    <property type="entry name" value="Acyl-CoA dehydrogenase NM domain-like"/>
    <property type="match status" value="1"/>
</dbReference>
<dbReference type="GO" id="GO:0004497">
    <property type="term" value="F:monooxygenase activity"/>
    <property type="evidence" value="ECO:0007669"/>
    <property type="project" value="UniProtKB-KW"/>
</dbReference>
<dbReference type="STRING" id="416944.SAMN05421548_12431"/>
<dbReference type="InterPro" id="IPR046373">
    <property type="entry name" value="Acyl-CoA_Oxase/DH_mid-dom_sf"/>
</dbReference>
<dbReference type="AlphaFoldDB" id="A0A1G6X0R0"/>
<protein>
    <submittedName>
        <fullName evidence="3">3-hydroxy-9,10-secoandrosta-1,3,5(10)-triene-9,17-dione monooxygenase</fullName>
    </submittedName>
</protein>
<accession>A0A1G6X0R0</accession>
<keyword evidence="3" id="KW-0503">Monooxygenase</keyword>
<dbReference type="GO" id="GO:0016627">
    <property type="term" value="F:oxidoreductase activity, acting on the CH-CH group of donors"/>
    <property type="evidence" value="ECO:0007669"/>
    <property type="project" value="InterPro"/>
</dbReference>
<keyword evidence="4" id="KW-1185">Reference proteome</keyword>
<dbReference type="InterPro" id="IPR009100">
    <property type="entry name" value="AcylCoA_DH/oxidase_NM_dom_sf"/>
</dbReference>
<dbReference type="InterPro" id="IPR037069">
    <property type="entry name" value="AcylCoA_DH/ox_N_sf"/>
</dbReference>
<dbReference type="Pfam" id="PF08028">
    <property type="entry name" value="Acyl-CoA_dh_2"/>
    <property type="match status" value="1"/>
</dbReference>
<dbReference type="Gene3D" id="1.20.140.10">
    <property type="entry name" value="Butyryl-CoA Dehydrogenase, subunit A, domain 3"/>
    <property type="match status" value="1"/>
</dbReference>